<dbReference type="RefSeq" id="WP_272481824.1">
    <property type="nucleotide sequence ID" value="NZ_LMTR01000071.1"/>
</dbReference>
<evidence type="ECO:0000313" key="1">
    <source>
        <dbReference type="EMBL" id="KWT66891.1"/>
    </source>
</evidence>
<comment type="caution">
    <text evidence="1">The sequence shown here is derived from an EMBL/GenBank/DDBJ whole genome shotgun (WGS) entry which is preliminary data.</text>
</comment>
<organism evidence="1 2">
    <name type="scientific">Hyphomicrobium sulfonivorans</name>
    <dbReference type="NCBI Taxonomy" id="121290"/>
    <lineage>
        <taxon>Bacteria</taxon>
        <taxon>Pseudomonadati</taxon>
        <taxon>Pseudomonadota</taxon>
        <taxon>Alphaproteobacteria</taxon>
        <taxon>Hyphomicrobiales</taxon>
        <taxon>Hyphomicrobiaceae</taxon>
        <taxon>Hyphomicrobium</taxon>
    </lineage>
</organism>
<dbReference type="AlphaFoldDB" id="A0A109BDQ7"/>
<sequence>MQRLPARARNIVMRYVRDVLGGVLERPMTGTVMCLSAEVVALL</sequence>
<protein>
    <submittedName>
        <fullName evidence="1">Uncharacterized protein</fullName>
    </submittedName>
</protein>
<dbReference type="Proteomes" id="UP000059074">
    <property type="component" value="Unassembled WGS sequence"/>
</dbReference>
<keyword evidence="2" id="KW-1185">Reference proteome</keyword>
<reference evidence="1 2" key="1">
    <citation type="submission" date="2015-10" db="EMBL/GenBank/DDBJ databases">
        <title>Transcriptomic analysis of a linuron degrading triple-species bacterial consortium.</title>
        <authorList>
            <person name="Albers P."/>
        </authorList>
    </citation>
    <scope>NUCLEOTIDE SEQUENCE [LARGE SCALE GENOMIC DNA]</scope>
    <source>
        <strain evidence="1 2">WDL6</strain>
    </source>
</reference>
<evidence type="ECO:0000313" key="2">
    <source>
        <dbReference type="Proteomes" id="UP000059074"/>
    </source>
</evidence>
<accession>A0A109BDQ7</accession>
<dbReference type="EMBL" id="LMTR01000071">
    <property type="protein sequence ID" value="KWT66891.1"/>
    <property type="molecule type" value="Genomic_DNA"/>
</dbReference>
<dbReference type="PATRIC" id="fig|121290.4.peg.2496"/>
<proteinExistence type="predicted"/>
<gene>
    <name evidence="1" type="ORF">APY04_2298</name>
</gene>
<name>A0A109BDQ7_HYPSL</name>